<dbReference type="HAMAP" id="MF_01971">
    <property type="entry name" value="Kynurenine_monooxygenase"/>
    <property type="match status" value="1"/>
</dbReference>
<dbReference type="GO" id="GO:0006569">
    <property type="term" value="P:L-tryptophan catabolic process"/>
    <property type="evidence" value="ECO:0007669"/>
    <property type="project" value="UniProtKB-UniRule"/>
</dbReference>
<evidence type="ECO:0000256" key="6">
    <source>
        <dbReference type="ARBA" id="ARBA00022857"/>
    </source>
</evidence>
<evidence type="ECO:0000313" key="14">
    <source>
        <dbReference type="EMBL" id="PMD52420.1"/>
    </source>
</evidence>
<evidence type="ECO:0000256" key="7">
    <source>
        <dbReference type="ARBA" id="ARBA00023002"/>
    </source>
</evidence>
<keyword evidence="2 11" id="KW-0285">Flavoprotein</keyword>
<keyword evidence="9 11" id="KW-0496">Mitochondrion</keyword>
<evidence type="ECO:0000256" key="8">
    <source>
        <dbReference type="ARBA" id="ARBA00023033"/>
    </source>
</evidence>
<organism evidence="14 15">
    <name type="scientific">Hyaloscypha bicolor E</name>
    <dbReference type="NCBI Taxonomy" id="1095630"/>
    <lineage>
        <taxon>Eukaryota</taxon>
        <taxon>Fungi</taxon>
        <taxon>Dikarya</taxon>
        <taxon>Ascomycota</taxon>
        <taxon>Pezizomycotina</taxon>
        <taxon>Leotiomycetes</taxon>
        <taxon>Helotiales</taxon>
        <taxon>Hyaloscyphaceae</taxon>
        <taxon>Hyaloscypha</taxon>
        <taxon>Hyaloscypha bicolor</taxon>
    </lineage>
</organism>
<keyword evidence="7 11" id="KW-0560">Oxidoreductase</keyword>
<dbReference type="InterPro" id="IPR036188">
    <property type="entry name" value="FAD/NAD-bd_sf"/>
</dbReference>
<dbReference type="OrthoDB" id="10053569at2759"/>
<evidence type="ECO:0000313" key="15">
    <source>
        <dbReference type="Proteomes" id="UP000235371"/>
    </source>
</evidence>
<comment type="catalytic activity">
    <reaction evidence="10 11">
        <text>L-kynurenine + NADPH + O2 + H(+) = 3-hydroxy-L-kynurenine + NADP(+) + H2O</text>
        <dbReference type="Rhea" id="RHEA:20545"/>
        <dbReference type="ChEBI" id="CHEBI:15377"/>
        <dbReference type="ChEBI" id="CHEBI:15378"/>
        <dbReference type="ChEBI" id="CHEBI:15379"/>
        <dbReference type="ChEBI" id="CHEBI:57783"/>
        <dbReference type="ChEBI" id="CHEBI:57959"/>
        <dbReference type="ChEBI" id="CHEBI:58125"/>
        <dbReference type="ChEBI" id="CHEBI:58349"/>
        <dbReference type="EC" id="1.14.13.9"/>
    </reaction>
</comment>
<comment type="pathway">
    <text evidence="11">Cofactor biosynthesis; NAD(+) biosynthesis; quinolinate from L-kynurenine: step 1/3.</text>
</comment>
<dbReference type="GO" id="GO:0034354">
    <property type="term" value="P:'de novo' NAD+ biosynthetic process from L-tryptophan"/>
    <property type="evidence" value="ECO:0007669"/>
    <property type="project" value="UniProtKB-UniRule"/>
</dbReference>
<dbReference type="Pfam" id="PF01494">
    <property type="entry name" value="FAD_binding_3"/>
    <property type="match status" value="1"/>
</dbReference>
<dbReference type="GO" id="GO:0019805">
    <property type="term" value="P:quinolinate biosynthetic process"/>
    <property type="evidence" value="ECO:0007669"/>
    <property type="project" value="UniProtKB-UniRule"/>
</dbReference>
<keyword evidence="15" id="KW-1185">Reference proteome</keyword>
<evidence type="ECO:0000256" key="3">
    <source>
        <dbReference type="ARBA" id="ARBA00022642"/>
    </source>
</evidence>
<keyword evidence="11 12" id="KW-0472">Membrane</keyword>
<dbReference type="InParanoid" id="A0A2J6SNX3"/>
<dbReference type="GO" id="GO:0070189">
    <property type="term" value="P:kynurenine metabolic process"/>
    <property type="evidence" value="ECO:0007669"/>
    <property type="project" value="TreeGrafter"/>
</dbReference>
<evidence type="ECO:0000256" key="9">
    <source>
        <dbReference type="ARBA" id="ARBA00023128"/>
    </source>
</evidence>
<evidence type="ECO:0000256" key="1">
    <source>
        <dbReference type="ARBA" id="ARBA00001974"/>
    </source>
</evidence>
<evidence type="ECO:0000259" key="13">
    <source>
        <dbReference type="Pfam" id="PF01494"/>
    </source>
</evidence>
<dbReference type="FunCoup" id="A0A2J6SNX3">
    <property type="interactions" value="790"/>
</dbReference>
<evidence type="ECO:0000256" key="11">
    <source>
        <dbReference type="HAMAP-Rule" id="MF_03018"/>
    </source>
</evidence>
<dbReference type="PANTHER" id="PTHR46028:SF2">
    <property type="entry name" value="KYNURENINE 3-MONOOXYGENASE"/>
    <property type="match status" value="1"/>
</dbReference>
<keyword evidence="12" id="KW-1133">Transmembrane helix</keyword>
<feature type="transmembrane region" description="Helical" evidence="12">
    <location>
        <begin position="465"/>
        <end position="486"/>
    </location>
</feature>
<reference evidence="14 15" key="1">
    <citation type="submission" date="2016-04" db="EMBL/GenBank/DDBJ databases">
        <title>A degradative enzymes factory behind the ericoid mycorrhizal symbiosis.</title>
        <authorList>
            <consortium name="DOE Joint Genome Institute"/>
            <person name="Martino E."/>
            <person name="Morin E."/>
            <person name="Grelet G."/>
            <person name="Kuo A."/>
            <person name="Kohler A."/>
            <person name="Daghino S."/>
            <person name="Barry K."/>
            <person name="Choi C."/>
            <person name="Cichocki N."/>
            <person name="Clum A."/>
            <person name="Copeland A."/>
            <person name="Hainaut M."/>
            <person name="Haridas S."/>
            <person name="Labutti K."/>
            <person name="Lindquist E."/>
            <person name="Lipzen A."/>
            <person name="Khouja H.-R."/>
            <person name="Murat C."/>
            <person name="Ohm R."/>
            <person name="Olson A."/>
            <person name="Spatafora J."/>
            <person name="Veneault-Fourrey C."/>
            <person name="Henrissat B."/>
            <person name="Grigoriev I."/>
            <person name="Martin F."/>
            <person name="Perotto S."/>
        </authorList>
    </citation>
    <scope>NUCLEOTIDE SEQUENCE [LARGE SCALE GENOMIC DNA]</scope>
    <source>
        <strain evidence="14 15">E</strain>
    </source>
</reference>
<evidence type="ECO:0000256" key="12">
    <source>
        <dbReference type="SAM" id="Phobius"/>
    </source>
</evidence>
<evidence type="ECO:0000256" key="10">
    <source>
        <dbReference type="ARBA" id="ARBA00047818"/>
    </source>
</evidence>
<dbReference type="UniPathway" id="UPA00253">
    <property type="reaction ID" value="UER00328"/>
</dbReference>
<comment type="similarity">
    <text evidence="11">Belongs to the aromatic-ring hydroxylase family. KMO subfamily.</text>
</comment>
<dbReference type="Proteomes" id="UP000235371">
    <property type="component" value="Unassembled WGS sequence"/>
</dbReference>
<comment type="function">
    <text evidence="11">Catalyzes the hydroxylation of L-kynurenine (L-Kyn) to form 3-hydroxy-L-kynurenine (L-3OHKyn). Required for synthesis of quinolinic acid.</text>
</comment>
<proteinExistence type="inferred from homology"/>
<dbReference type="Gene3D" id="3.50.50.60">
    <property type="entry name" value="FAD/NAD(P)-binding domain"/>
    <property type="match status" value="1"/>
</dbReference>
<comment type="subcellular location">
    <subcellularLocation>
        <location evidence="11">Mitochondrion outer membrane</location>
    </subcellularLocation>
</comment>
<comment type="cofactor">
    <cofactor evidence="1 11">
        <name>FAD</name>
        <dbReference type="ChEBI" id="CHEBI:57692"/>
    </cofactor>
</comment>
<dbReference type="EMBL" id="KZ613905">
    <property type="protein sequence ID" value="PMD52420.1"/>
    <property type="molecule type" value="Genomic_DNA"/>
</dbReference>
<dbReference type="InterPro" id="IPR027545">
    <property type="entry name" value="Kynurenine_monooxygenase"/>
</dbReference>
<dbReference type="STRING" id="1095630.A0A2J6SNX3"/>
<accession>A0A2J6SNX3</accession>
<feature type="domain" description="FAD-binding" evidence="13">
    <location>
        <begin position="10"/>
        <end position="355"/>
    </location>
</feature>
<keyword evidence="3 11" id="KW-0662">Pyridine nucleotide biosynthesis</keyword>
<evidence type="ECO:0000256" key="4">
    <source>
        <dbReference type="ARBA" id="ARBA00022787"/>
    </source>
</evidence>
<sequence length="506" mass="57069">MAEHNKIQKTIVVGAGPVGALAALYTAQRGHDVEVYELRNDLRDPSTTPLNFTKSINLALSERGINALKHSSRPSLLGKIFAETVPLAGRMIHGKNSAGQLTEQSQAYDIHGRTNYAADRGGLNKLLLDELETMPNIRFFFNHKLTGADFKNNKAWFTRGKSTPGKCDEEIEIDFDFLIGADGAHSAVRYHLMKYTRMDYQQEYIDTLWCEFHIDAKEVLPGEDPESRFRIDPNHLHIWPGKNFMFIAIASFDGSFTCTLFMPSAHFTHLSTTPDTLPEFFDTYFPGVTSLIPRQDLIASFTSNPHLPLISIKCSPFHYSSSAVILGDAAHAMVPFYGQGMNAGFEDVFVLFKFLDKYSPLIPTTPPLPFPTFPTLASFRAKALAEYSKQRTEDAHAINDLALQNYKEMRADVTSPLYLARKWLEEKISVCIPSLGWKTKYSRVSYENERYSEVIRQSERQGKKLVAALLGLLGMPIVVGGLVWWARWSKGGRMWLGRWWERVVGG</sequence>
<dbReference type="GO" id="GO:0004502">
    <property type="term" value="F:kynurenine 3-monooxygenase activity"/>
    <property type="evidence" value="ECO:0007669"/>
    <property type="project" value="UniProtKB-UniRule"/>
</dbReference>
<dbReference type="PANTHER" id="PTHR46028">
    <property type="entry name" value="KYNURENINE 3-MONOOXYGENASE"/>
    <property type="match status" value="1"/>
</dbReference>
<dbReference type="FunFam" id="3.50.50.60:FF:000129">
    <property type="entry name" value="Kynurenine 3-monooxygenase"/>
    <property type="match status" value="1"/>
</dbReference>
<dbReference type="InterPro" id="IPR002938">
    <property type="entry name" value="FAD-bd"/>
</dbReference>
<keyword evidence="4 11" id="KW-1000">Mitochondrion outer membrane</keyword>
<dbReference type="GO" id="GO:0071949">
    <property type="term" value="F:FAD binding"/>
    <property type="evidence" value="ECO:0007669"/>
    <property type="project" value="InterPro"/>
</dbReference>
<dbReference type="EC" id="1.14.13.9" evidence="11"/>
<dbReference type="GO" id="GO:0005741">
    <property type="term" value="C:mitochondrial outer membrane"/>
    <property type="evidence" value="ECO:0007669"/>
    <property type="project" value="UniProtKB-SubCell"/>
</dbReference>
<dbReference type="PRINTS" id="PR00420">
    <property type="entry name" value="RNGMNOXGNASE"/>
</dbReference>
<dbReference type="GO" id="GO:0043420">
    <property type="term" value="P:anthranilate metabolic process"/>
    <property type="evidence" value="ECO:0007669"/>
    <property type="project" value="UniProtKB-UniRule"/>
</dbReference>
<keyword evidence="12" id="KW-0812">Transmembrane</keyword>
<keyword evidence="8 11" id="KW-0503">Monooxygenase</keyword>
<dbReference type="SUPFAM" id="SSF51905">
    <property type="entry name" value="FAD/NAD(P)-binding domain"/>
    <property type="match status" value="1"/>
</dbReference>
<evidence type="ECO:0000256" key="2">
    <source>
        <dbReference type="ARBA" id="ARBA00022630"/>
    </source>
</evidence>
<protein>
    <recommendedName>
        <fullName evidence="11">Kynurenine 3-monooxygenase</fullName>
        <ecNumber evidence="11">1.14.13.9</ecNumber>
    </recommendedName>
    <alternativeName>
        <fullName evidence="11">Biosynthesis of nicotinic acid protein 4</fullName>
    </alternativeName>
    <alternativeName>
        <fullName evidence="11">Kynurenine 3-hydroxylase</fullName>
    </alternativeName>
</protein>
<keyword evidence="6 11" id="KW-0521">NADP</keyword>
<keyword evidence="5 11" id="KW-0274">FAD</keyword>
<dbReference type="AlphaFoldDB" id="A0A2J6SNX3"/>
<evidence type="ECO:0000256" key="5">
    <source>
        <dbReference type="ARBA" id="ARBA00022827"/>
    </source>
</evidence>
<gene>
    <name evidence="11" type="primary">BNA4</name>
    <name evidence="14" type="ORF">K444DRAFT_543561</name>
</gene>
<name>A0A2J6SNX3_9HELO</name>